<dbReference type="EMBL" id="SLUN01000034">
    <property type="protein sequence ID" value="TCL61471.1"/>
    <property type="molecule type" value="Genomic_DNA"/>
</dbReference>
<protein>
    <submittedName>
        <fullName evidence="3">Uncharacterized protein (TIGR02679 family)</fullName>
    </submittedName>
</protein>
<dbReference type="OrthoDB" id="1661308at2"/>
<dbReference type="Pfam" id="PF09664">
    <property type="entry name" value="DUF2399"/>
    <property type="match status" value="1"/>
</dbReference>
<dbReference type="InterPro" id="IPR024465">
    <property type="entry name" value="DUF2399"/>
</dbReference>
<feature type="domain" description="DUF2399" evidence="1">
    <location>
        <begin position="288"/>
        <end position="451"/>
    </location>
</feature>
<comment type="caution">
    <text evidence="3">The sequence shown here is derived from an EMBL/GenBank/DDBJ whole genome shotgun (WGS) entry which is preliminary data.</text>
</comment>
<evidence type="ECO:0000313" key="4">
    <source>
        <dbReference type="Proteomes" id="UP000295008"/>
    </source>
</evidence>
<dbReference type="RefSeq" id="WP_132016278.1">
    <property type="nucleotide sequence ID" value="NZ_SLUN01000034.1"/>
</dbReference>
<sequence>MSEWEVEIMSEPPEELLPQAVAYFRSHPGFKRLLDGLAEKYCKLGRLGGVVALEDLSHEEQTTLEAFFRRPLPGKQLRFPAGQFGRLLAETRFDGLDPVALLAAWRGGELVTRQERRDCAEQARQMELRQLLAEFPAPTCQAWLQAALDKEPDTRLVQRALVTDRDFARNMAAALRALTNLPERYQRLPVFARNICGDPHGLDMDRGAGKLFLEGLRFLRVRAGGNIGEASALSAVEERNELLYHFKLLRDDLLNFATCFGFAAYAGNGQEISYWRMASEAQAPLNVPLREIARVTALGPCAGPSEFLPERSRYDVFIVENSGVFSALLDEGASFQPLLICLHGQFKLASWALLDRLARSGAVFHYSGDFDPEGLQMAEKLLLRYPDRVRLWHMTEADYWLACPAAPLDEARLQKLASIRTPELSHLAGVIAEKRSAAYQEGILELLAQDIKRPLSASK</sequence>
<gene>
    <name evidence="3" type="ORF">EDC14_103427</name>
</gene>
<evidence type="ECO:0000313" key="3">
    <source>
        <dbReference type="EMBL" id="TCL61471.1"/>
    </source>
</evidence>
<evidence type="ECO:0000259" key="2">
    <source>
        <dbReference type="Pfam" id="PF11796"/>
    </source>
</evidence>
<dbReference type="InterPro" id="IPR024466">
    <property type="entry name" value="CHP02679_N"/>
</dbReference>
<keyword evidence="4" id="KW-1185">Reference proteome</keyword>
<dbReference type="InterPro" id="IPR013495">
    <property type="entry name" value="CHP02679"/>
</dbReference>
<dbReference type="NCBIfam" id="TIGR02679">
    <property type="entry name" value="TIGR02679 family protein"/>
    <property type="match status" value="1"/>
</dbReference>
<organism evidence="3 4">
    <name type="scientific">Hydrogenispora ethanolica</name>
    <dbReference type="NCBI Taxonomy" id="1082276"/>
    <lineage>
        <taxon>Bacteria</taxon>
        <taxon>Bacillati</taxon>
        <taxon>Bacillota</taxon>
        <taxon>Hydrogenispora</taxon>
    </lineage>
</organism>
<accession>A0A4R1R778</accession>
<feature type="domain" description="Conserved hypothetical protein CHP02679 N terminus" evidence="2">
    <location>
        <begin position="47"/>
        <end position="262"/>
    </location>
</feature>
<name>A0A4R1R778_HYDET</name>
<dbReference type="Pfam" id="PF11796">
    <property type="entry name" value="DUF3323"/>
    <property type="match status" value="1"/>
</dbReference>
<dbReference type="Proteomes" id="UP000295008">
    <property type="component" value="Unassembled WGS sequence"/>
</dbReference>
<evidence type="ECO:0000259" key="1">
    <source>
        <dbReference type="Pfam" id="PF09664"/>
    </source>
</evidence>
<dbReference type="AlphaFoldDB" id="A0A4R1R778"/>
<reference evidence="3 4" key="1">
    <citation type="submission" date="2019-03" db="EMBL/GenBank/DDBJ databases">
        <title>Genomic Encyclopedia of Type Strains, Phase IV (KMG-IV): sequencing the most valuable type-strain genomes for metagenomic binning, comparative biology and taxonomic classification.</title>
        <authorList>
            <person name="Goeker M."/>
        </authorList>
    </citation>
    <scope>NUCLEOTIDE SEQUENCE [LARGE SCALE GENOMIC DNA]</scope>
    <source>
        <strain evidence="3 4">LX-B</strain>
    </source>
</reference>
<proteinExistence type="predicted"/>